<protein>
    <submittedName>
        <fullName evidence="1">Helix-turn-helix domain-containing protein</fullName>
    </submittedName>
</protein>
<organism evidence="1 2">
    <name type="scientific">Streptomyces violaceoruber</name>
    <dbReference type="NCBI Taxonomy" id="1935"/>
    <lineage>
        <taxon>Bacteria</taxon>
        <taxon>Bacillati</taxon>
        <taxon>Actinomycetota</taxon>
        <taxon>Actinomycetes</taxon>
        <taxon>Kitasatosporales</taxon>
        <taxon>Streptomycetaceae</taxon>
        <taxon>Streptomyces</taxon>
        <taxon>Streptomyces violaceoruber group</taxon>
    </lineage>
</organism>
<reference evidence="1" key="1">
    <citation type="submission" date="2023-10" db="EMBL/GenBank/DDBJ databases">
        <title>The genome sequence of Streptomyces violaceoruber CGMCC 4.1801.</title>
        <authorList>
            <person name="Mo P."/>
        </authorList>
    </citation>
    <scope>NUCLEOTIDE SEQUENCE</scope>
    <source>
        <strain evidence="1">CGMCC 4.1801</strain>
    </source>
</reference>
<keyword evidence="2" id="KW-1185">Reference proteome</keyword>
<accession>A0ACD4WQG8</accession>
<gene>
    <name evidence="1" type="ORF">R2E43_20900</name>
</gene>
<dbReference type="Proteomes" id="UP001303608">
    <property type="component" value="Chromosome"/>
</dbReference>
<dbReference type="EMBL" id="CP137734">
    <property type="protein sequence ID" value="WOY99778.1"/>
    <property type="molecule type" value="Genomic_DNA"/>
</dbReference>
<evidence type="ECO:0000313" key="1">
    <source>
        <dbReference type="EMBL" id="WOY99778.1"/>
    </source>
</evidence>
<evidence type="ECO:0000313" key="2">
    <source>
        <dbReference type="Proteomes" id="UP001303608"/>
    </source>
</evidence>
<proteinExistence type="predicted"/>
<sequence>MTSDLLTPRQVQTEYGFSPQTLANWRWSGTGPDYIKTSPGRGGRIRYRRSRIEAWLSAQSVTVGGNAA</sequence>
<name>A0ACD4WQG8_STRVN</name>